<evidence type="ECO:0000313" key="4">
    <source>
        <dbReference type="EMBL" id="WWC89198.1"/>
    </source>
</evidence>
<dbReference type="PANTHER" id="PTHR20835:SF0">
    <property type="entry name" value="E3 UBIQUITIN-PROTEIN LIGASE PPP1R11"/>
    <property type="match status" value="1"/>
</dbReference>
<dbReference type="GO" id="GO:0004865">
    <property type="term" value="F:protein serine/threonine phosphatase inhibitor activity"/>
    <property type="evidence" value="ECO:0007669"/>
    <property type="project" value="UniProtKB-UniRule"/>
</dbReference>
<organism evidence="4 5">
    <name type="scientific">Kwoniella dendrophila CBS 6074</name>
    <dbReference type="NCBI Taxonomy" id="1295534"/>
    <lineage>
        <taxon>Eukaryota</taxon>
        <taxon>Fungi</taxon>
        <taxon>Dikarya</taxon>
        <taxon>Basidiomycota</taxon>
        <taxon>Agaricomycotina</taxon>
        <taxon>Tremellomycetes</taxon>
        <taxon>Tremellales</taxon>
        <taxon>Cryptococcaceae</taxon>
        <taxon>Kwoniella</taxon>
    </lineage>
</organism>
<protein>
    <recommendedName>
        <fullName evidence="2">Type 1 phosphatases regulator</fullName>
    </recommendedName>
</protein>
<reference evidence="4 5" key="1">
    <citation type="submission" date="2024-01" db="EMBL/GenBank/DDBJ databases">
        <title>Comparative genomics of Cryptococcus and Kwoniella reveals pathogenesis evolution and contrasting modes of karyotype evolution via chromosome fusion or intercentromeric recombination.</title>
        <authorList>
            <person name="Coelho M.A."/>
            <person name="David-Palma M."/>
            <person name="Shea T."/>
            <person name="Bowers K."/>
            <person name="McGinley-Smith S."/>
            <person name="Mohammad A.W."/>
            <person name="Gnirke A."/>
            <person name="Yurkov A.M."/>
            <person name="Nowrousian M."/>
            <person name="Sun S."/>
            <person name="Cuomo C.A."/>
            <person name="Heitman J."/>
        </authorList>
    </citation>
    <scope>NUCLEOTIDE SEQUENCE [LARGE SCALE GENOMIC DNA]</scope>
    <source>
        <strain evidence="4 5">CBS 6074</strain>
    </source>
</reference>
<feature type="compositionally biased region" description="Polar residues" evidence="3">
    <location>
        <begin position="173"/>
        <end position="188"/>
    </location>
</feature>
<evidence type="ECO:0000256" key="2">
    <source>
        <dbReference type="RuleBase" id="RU367162"/>
    </source>
</evidence>
<accession>A0AAX4JWJ2</accession>
<feature type="region of interest" description="Disordered" evidence="3">
    <location>
        <begin position="1"/>
        <end position="188"/>
    </location>
</feature>
<dbReference type="Pfam" id="PF07491">
    <property type="entry name" value="PPI_Ypi1"/>
    <property type="match status" value="1"/>
</dbReference>
<comment type="subcellular location">
    <subcellularLocation>
        <location evidence="2">Nucleus</location>
    </subcellularLocation>
</comment>
<sequence>MSNPSRQQGSSAGGTAQIETEAGPSRSPTTEQPPNGVLKLRGGPTKKQKVVWSDETVDNEGMGKKKSKICCIYHKPKAFDESSDESSCSSDEGDSPRQTKSHNHSNGQSHKHRSRNSDNGNMEESSSSSSSESDGGAGDGRARPARKPRKHKHSHDCDHHGNNRVNKYDIQPKPSNGISGAQNQNGSS</sequence>
<dbReference type="GeneID" id="91094786"/>
<dbReference type="EMBL" id="CP144102">
    <property type="protein sequence ID" value="WWC89198.1"/>
    <property type="molecule type" value="Genomic_DNA"/>
</dbReference>
<evidence type="ECO:0000313" key="5">
    <source>
        <dbReference type="Proteomes" id="UP001355207"/>
    </source>
</evidence>
<dbReference type="GO" id="GO:0008157">
    <property type="term" value="F:protein phosphatase 1 binding"/>
    <property type="evidence" value="ECO:0007669"/>
    <property type="project" value="TreeGrafter"/>
</dbReference>
<comment type="function">
    <text evidence="2">Regulator of type 1 phosphatases which maintains protein phosphatase activity under strict control.</text>
</comment>
<evidence type="ECO:0000256" key="1">
    <source>
        <dbReference type="ARBA" id="ARBA00005605"/>
    </source>
</evidence>
<dbReference type="InterPro" id="IPR011107">
    <property type="entry name" value="PPI_Ypi1"/>
</dbReference>
<feature type="compositionally biased region" description="Basic residues" evidence="3">
    <location>
        <begin position="143"/>
        <end position="154"/>
    </location>
</feature>
<feature type="compositionally biased region" description="Polar residues" evidence="3">
    <location>
        <begin position="1"/>
        <end position="18"/>
    </location>
</feature>
<keyword evidence="2" id="KW-0539">Nucleus</keyword>
<evidence type="ECO:0000256" key="3">
    <source>
        <dbReference type="SAM" id="MobiDB-lite"/>
    </source>
</evidence>
<dbReference type="AlphaFoldDB" id="A0AAX4JWJ2"/>
<dbReference type="Proteomes" id="UP001355207">
    <property type="component" value="Chromosome 5"/>
</dbReference>
<keyword evidence="5" id="KW-1185">Reference proteome</keyword>
<name>A0AAX4JWJ2_9TREE</name>
<dbReference type="GO" id="GO:0005634">
    <property type="term" value="C:nucleus"/>
    <property type="evidence" value="ECO:0007669"/>
    <property type="project" value="UniProtKB-SubCell"/>
</dbReference>
<dbReference type="RefSeq" id="XP_066075961.1">
    <property type="nucleotide sequence ID" value="XM_066219864.1"/>
</dbReference>
<gene>
    <name evidence="4" type="ORF">L201_004116</name>
</gene>
<feature type="compositionally biased region" description="Basic residues" evidence="3">
    <location>
        <begin position="99"/>
        <end position="114"/>
    </location>
</feature>
<proteinExistence type="inferred from homology"/>
<comment type="similarity">
    <text evidence="1 2">Belongs to the YPI1 family.</text>
</comment>
<feature type="compositionally biased region" description="Low complexity" evidence="3">
    <location>
        <begin position="117"/>
        <end position="134"/>
    </location>
</feature>
<dbReference type="PANTHER" id="PTHR20835">
    <property type="entry name" value="E3 UBIQUITIN-PROTEIN LIGASE PPP1R11-RELATED"/>
    <property type="match status" value="1"/>
</dbReference>